<evidence type="ECO:0008006" key="5">
    <source>
        <dbReference type="Google" id="ProtNLM"/>
    </source>
</evidence>
<evidence type="ECO:0000256" key="1">
    <source>
        <dbReference type="SAM" id="MobiDB-lite"/>
    </source>
</evidence>
<name>A0A540NS77_MALBA</name>
<dbReference type="Gene3D" id="3.90.226.10">
    <property type="entry name" value="2-enoyl-CoA Hydratase, Chain A, domain 1"/>
    <property type="match status" value="1"/>
</dbReference>
<dbReference type="GO" id="GO:0004252">
    <property type="term" value="F:serine-type endopeptidase activity"/>
    <property type="evidence" value="ECO:0007669"/>
    <property type="project" value="TreeGrafter"/>
</dbReference>
<dbReference type="SUPFAM" id="SSF52096">
    <property type="entry name" value="ClpP/crotonase"/>
    <property type="match status" value="1"/>
</dbReference>
<dbReference type="STRING" id="106549.A0A540NS77"/>
<dbReference type="Pfam" id="PF00574">
    <property type="entry name" value="CLP_protease"/>
    <property type="match status" value="1"/>
</dbReference>
<feature type="transmembrane region" description="Helical" evidence="2">
    <location>
        <begin position="113"/>
        <end position="130"/>
    </location>
</feature>
<evidence type="ECO:0000313" key="3">
    <source>
        <dbReference type="EMBL" id="TQE13896.1"/>
    </source>
</evidence>
<evidence type="ECO:0000256" key="2">
    <source>
        <dbReference type="SAM" id="Phobius"/>
    </source>
</evidence>
<dbReference type="InterPro" id="IPR029045">
    <property type="entry name" value="ClpP/crotonase-like_dom_sf"/>
</dbReference>
<dbReference type="GO" id="GO:0009368">
    <property type="term" value="C:endopeptidase Clp complex"/>
    <property type="evidence" value="ECO:0007669"/>
    <property type="project" value="TreeGrafter"/>
</dbReference>
<sequence>MASMAIGAATSQGFPDSRRQPSRHHCQVERSVSYNEHRPKKQPPNLPSLLLHRRIVYIGMPLVRAVTELIVAELMYLQCMDPKQPIYIYINSTGTTSDDDKTLKNEVVHFKNFALRAVICCNLVVAMVLVF</sequence>
<dbReference type="PANTHER" id="PTHR10381">
    <property type="entry name" value="ATP-DEPENDENT CLP PROTEASE PROTEOLYTIC SUBUNIT"/>
    <property type="match status" value="1"/>
</dbReference>
<dbReference type="InterPro" id="IPR023562">
    <property type="entry name" value="ClpP/TepA"/>
</dbReference>
<protein>
    <recommendedName>
        <fullName evidence="5">ATP-dependent Clp protease proteolytic subunit</fullName>
    </recommendedName>
</protein>
<keyword evidence="2" id="KW-0472">Membrane</keyword>
<accession>A0A540NS77</accession>
<keyword evidence="2" id="KW-0812">Transmembrane</keyword>
<dbReference type="EMBL" id="VIEB01000008">
    <property type="protein sequence ID" value="TQE13896.1"/>
    <property type="molecule type" value="Genomic_DNA"/>
</dbReference>
<gene>
    <name evidence="3" type="ORF">C1H46_000527</name>
</gene>
<dbReference type="Proteomes" id="UP000315295">
    <property type="component" value="Unassembled WGS sequence"/>
</dbReference>
<dbReference type="AlphaFoldDB" id="A0A540NS77"/>
<feature type="region of interest" description="Disordered" evidence="1">
    <location>
        <begin position="1"/>
        <end position="46"/>
    </location>
</feature>
<dbReference type="GO" id="GO:0006515">
    <property type="term" value="P:protein quality control for misfolded or incompletely synthesized proteins"/>
    <property type="evidence" value="ECO:0007669"/>
    <property type="project" value="TreeGrafter"/>
</dbReference>
<proteinExistence type="predicted"/>
<evidence type="ECO:0000313" key="4">
    <source>
        <dbReference type="Proteomes" id="UP000315295"/>
    </source>
</evidence>
<dbReference type="GO" id="GO:0051117">
    <property type="term" value="F:ATPase binding"/>
    <property type="evidence" value="ECO:0007669"/>
    <property type="project" value="TreeGrafter"/>
</dbReference>
<keyword evidence="2" id="KW-1133">Transmembrane helix</keyword>
<dbReference type="GO" id="GO:0004176">
    <property type="term" value="F:ATP-dependent peptidase activity"/>
    <property type="evidence" value="ECO:0007669"/>
    <property type="project" value="TreeGrafter"/>
</dbReference>
<comment type="caution">
    <text evidence="3">The sequence shown here is derived from an EMBL/GenBank/DDBJ whole genome shotgun (WGS) entry which is preliminary data.</text>
</comment>
<reference evidence="3 4" key="1">
    <citation type="journal article" date="2019" name="G3 (Bethesda)">
        <title>Sequencing of a Wild Apple (Malus baccata) Genome Unravels the Differences Between Cultivated and Wild Apple Species Regarding Disease Resistance and Cold Tolerance.</title>
        <authorList>
            <person name="Chen X."/>
        </authorList>
    </citation>
    <scope>NUCLEOTIDE SEQUENCE [LARGE SCALE GENOMIC DNA]</scope>
    <source>
        <strain evidence="4">cv. Shandingzi</strain>
        <tissue evidence="3">Leaves</tissue>
    </source>
</reference>
<keyword evidence="4" id="KW-1185">Reference proteome</keyword>
<dbReference type="PANTHER" id="PTHR10381:SF6">
    <property type="entry name" value="ATP-DEPENDENT CLP PROTEASE PROTEOLYTIC SUBUNIT-RELATED PROTEIN 3, CHLOROPLASTIC"/>
    <property type="match status" value="1"/>
</dbReference>
<organism evidence="3 4">
    <name type="scientific">Malus baccata</name>
    <name type="common">Siberian crab apple</name>
    <name type="synonym">Pyrus baccata</name>
    <dbReference type="NCBI Taxonomy" id="106549"/>
    <lineage>
        <taxon>Eukaryota</taxon>
        <taxon>Viridiplantae</taxon>
        <taxon>Streptophyta</taxon>
        <taxon>Embryophyta</taxon>
        <taxon>Tracheophyta</taxon>
        <taxon>Spermatophyta</taxon>
        <taxon>Magnoliopsida</taxon>
        <taxon>eudicotyledons</taxon>
        <taxon>Gunneridae</taxon>
        <taxon>Pentapetalae</taxon>
        <taxon>rosids</taxon>
        <taxon>fabids</taxon>
        <taxon>Rosales</taxon>
        <taxon>Rosaceae</taxon>
        <taxon>Amygdaloideae</taxon>
        <taxon>Maleae</taxon>
        <taxon>Malus</taxon>
    </lineage>
</organism>